<dbReference type="EMBL" id="QOKV01000035">
    <property type="protein sequence ID" value="KAA0677340.1"/>
    <property type="molecule type" value="Genomic_DNA"/>
</dbReference>
<reference evidence="2 3" key="1">
    <citation type="submission" date="2018-07" db="EMBL/GenBank/DDBJ databases">
        <title>Genome sequence of Roseomonas fauriae ATCC 49958.</title>
        <authorList>
            <person name="Sant'Anna F.H."/>
            <person name="Baldani J.I."/>
            <person name="Zilli J.E."/>
            <person name="Reis V.M."/>
            <person name="Hartmann A."/>
            <person name="Cruz L."/>
            <person name="de Souza E.M."/>
            <person name="de Oliveira Pedrosa F."/>
            <person name="Passaglia L.M.P."/>
        </authorList>
    </citation>
    <scope>NUCLEOTIDE SEQUENCE [LARGE SCALE GENOMIC DNA]</scope>
    <source>
        <strain evidence="2 3">ATCC 49958</strain>
    </source>
</reference>
<organism evidence="2 3">
    <name type="scientific">Azospirillum brasilense</name>
    <dbReference type="NCBI Taxonomy" id="192"/>
    <lineage>
        <taxon>Bacteria</taxon>
        <taxon>Pseudomonadati</taxon>
        <taxon>Pseudomonadota</taxon>
        <taxon>Alphaproteobacteria</taxon>
        <taxon>Rhodospirillales</taxon>
        <taxon>Azospirillaceae</taxon>
        <taxon>Azospirillum</taxon>
    </lineage>
</organism>
<dbReference type="AlphaFoldDB" id="A0A6L3AS93"/>
<feature type="signal peptide" evidence="1">
    <location>
        <begin position="1"/>
        <end position="21"/>
    </location>
</feature>
<accession>A0A6L3AS93</accession>
<evidence type="ECO:0000313" key="3">
    <source>
        <dbReference type="Proteomes" id="UP000476837"/>
    </source>
</evidence>
<evidence type="ECO:0000313" key="2">
    <source>
        <dbReference type="EMBL" id="KAA0677340.1"/>
    </source>
</evidence>
<comment type="caution">
    <text evidence="2">The sequence shown here is derived from an EMBL/GenBank/DDBJ whole genome shotgun (WGS) entry which is preliminary data.</text>
</comment>
<name>A0A6L3AS93_AZOBR</name>
<evidence type="ECO:0000256" key="1">
    <source>
        <dbReference type="SAM" id="SignalP"/>
    </source>
</evidence>
<proteinExistence type="predicted"/>
<protein>
    <submittedName>
        <fullName evidence="2">Uncharacterized protein</fullName>
    </submittedName>
</protein>
<sequence length="99" mass="10596">MINLLPWLGLLLIVGAAPALARGPALTDAEIRERLVQESIDAYPGSCPCPYSTMRNGHRCGGRSAYSRPGGRSPLCYPDDVPSALIDAYRGKPLSSTPR</sequence>
<gene>
    <name evidence="2" type="ORF">DS837_29400</name>
</gene>
<keyword evidence="1" id="KW-0732">Signal</keyword>
<dbReference type="Proteomes" id="UP000476837">
    <property type="component" value="Unassembled WGS sequence"/>
</dbReference>
<feature type="chain" id="PRO_5027080412" evidence="1">
    <location>
        <begin position="22"/>
        <end position="99"/>
    </location>
</feature>